<sequence length="491" mass="54219">MTTLDAAATFESLVPSRFTTLNFPNPSHSTTTTTTTTRNHLYSPLLRVAVLDSPSQPTTTNNSPKIAAMLVPIHRETDWTFSTEAGHLQLLLNLPEISRLILIGNLPIDTRPTIYNKPPPIDQINRSIIKESLRPLLFALCPKSVFNKGLPEIQFLGYEDDVIRSVIVGRFVGSCVGEMLVEDVELEGMGEFGGECEREFRRRLRFRRMPNLVQTQMRIVPKRGSHVNGDLGSMSLGDFEFVLDTVSLVQPYFAPMVAILSLVGSCLEETIRGGFRPKALCLGVGGGALLTFLNEQLGFEVVGVEADEVALSVARKYFGLQEGKYVRVCVGDGIEFIGKLAAQVRKLNSDSLGDFSIDNGCWLGNADRLDDKFDVIMVDLDSSDVGMGTMAPPLEFVEKSVLRDARLVLSEHGILVINMIPPSRSFYELLVHEFREFFSELYEIDVGNGENFVLVATASAIQAASSDTENSFLTKLKLVIKGAYLDSIRKI</sequence>
<evidence type="ECO:0000313" key="3">
    <source>
        <dbReference type="Proteomes" id="UP000241394"/>
    </source>
</evidence>
<dbReference type="AlphaFoldDB" id="A0A2R6RUP5"/>
<reference evidence="1 3" key="1">
    <citation type="submission" date="2017-07" db="EMBL/GenBank/DDBJ databases">
        <title>An improved, manually edited Actinidia chinensis var. chinensis (kiwifruit) genome highlights the challenges associated with draft genomes and gene prediction in plants.</title>
        <authorList>
            <person name="Pilkington S."/>
            <person name="Crowhurst R."/>
            <person name="Hilario E."/>
            <person name="Nardozza S."/>
            <person name="Fraser L."/>
            <person name="Peng Y."/>
            <person name="Gunaseelan K."/>
            <person name="Simpson R."/>
            <person name="Tahir J."/>
            <person name="Deroles S."/>
            <person name="Templeton K."/>
            <person name="Luo Z."/>
            <person name="Davy M."/>
            <person name="Cheng C."/>
            <person name="Mcneilage M."/>
            <person name="Scaglione D."/>
            <person name="Liu Y."/>
            <person name="Zhang Q."/>
            <person name="Datson P."/>
            <person name="De Silva N."/>
            <person name="Gardiner S."/>
            <person name="Bassett H."/>
            <person name="Chagne D."/>
            <person name="Mccallum J."/>
            <person name="Dzierzon H."/>
            <person name="Deng C."/>
            <person name="Wang Y.-Y."/>
            <person name="Barron N."/>
            <person name="Manako K."/>
            <person name="Bowen J."/>
            <person name="Foster T."/>
            <person name="Erridge Z."/>
            <person name="Tiffin H."/>
            <person name="Waite C."/>
            <person name="Davies K."/>
            <person name="Grierson E."/>
            <person name="Laing W."/>
            <person name="Kirk R."/>
            <person name="Chen X."/>
            <person name="Wood M."/>
            <person name="Montefiori M."/>
            <person name="Brummell D."/>
            <person name="Schwinn K."/>
            <person name="Catanach A."/>
            <person name="Fullerton C."/>
            <person name="Li D."/>
            <person name="Meiyalaghan S."/>
            <person name="Nieuwenhuizen N."/>
            <person name="Read N."/>
            <person name="Prakash R."/>
            <person name="Hunter D."/>
            <person name="Zhang H."/>
            <person name="Mckenzie M."/>
            <person name="Knabel M."/>
            <person name="Harris A."/>
            <person name="Allan A."/>
            <person name="Chen A."/>
            <person name="Janssen B."/>
            <person name="Plunkett B."/>
            <person name="Dwamena C."/>
            <person name="Voogd C."/>
            <person name="Leif D."/>
            <person name="Lafferty D."/>
            <person name="Souleyre E."/>
            <person name="Varkonyi-Gasic E."/>
            <person name="Gambi F."/>
            <person name="Hanley J."/>
            <person name="Yao J.-L."/>
            <person name="Cheung J."/>
            <person name="David K."/>
            <person name="Warren B."/>
            <person name="Marsh K."/>
            <person name="Snowden K."/>
            <person name="Lin-Wang K."/>
            <person name="Brian L."/>
            <person name="Martinez-Sanchez M."/>
            <person name="Wang M."/>
            <person name="Ileperuma N."/>
            <person name="Macnee N."/>
            <person name="Campin R."/>
            <person name="Mcatee P."/>
            <person name="Drummond R."/>
            <person name="Espley R."/>
            <person name="Ireland H."/>
            <person name="Wu R."/>
            <person name="Atkinson R."/>
            <person name="Karunairetnam S."/>
            <person name="Bulley S."/>
            <person name="Chunkath S."/>
            <person name="Hanley Z."/>
            <person name="Storey R."/>
            <person name="Thrimawithana A."/>
            <person name="Thomson S."/>
            <person name="David C."/>
            <person name="Testolin R."/>
        </authorList>
    </citation>
    <scope>NUCLEOTIDE SEQUENCE [LARGE SCALE GENOMIC DNA]</scope>
    <source>
        <strain evidence="3">cv. Red5</strain>
        <tissue evidence="1">Young leaf</tissue>
    </source>
</reference>
<dbReference type="STRING" id="1590841.A0A2R6RUP5"/>
<protein>
    <submittedName>
        <fullName evidence="1">Methyltransferase-like protein</fullName>
    </submittedName>
</protein>
<gene>
    <name evidence="1" type="ORF">CEY00_Acc04131</name>
    <name evidence="2" type="ORF">CEY00_Acc04132</name>
</gene>
<dbReference type="Gramene" id="PSS33731">
    <property type="protein sequence ID" value="PSS33731"/>
    <property type="gene ID" value="CEY00_Acc04131"/>
</dbReference>
<proteinExistence type="predicted"/>
<name>A0A2R6RUP5_ACTCC</name>
<keyword evidence="3" id="KW-1185">Reference proteome</keyword>
<dbReference type="OMA" id="GLNGFTM"/>
<dbReference type="Proteomes" id="UP000241394">
    <property type="component" value="Chromosome LG3"/>
</dbReference>
<dbReference type="Gene3D" id="3.40.50.150">
    <property type="entry name" value="Vaccinia Virus protein VP39"/>
    <property type="match status" value="1"/>
</dbReference>
<dbReference type="SUPFAM" id="SSF53335">
    <property type="entry name" value="S-adenosyl-L-methionine-dependent methyltransferases"/>
    <property type="match status" value="1"/>
</dbReference>
<dbReference type="InParanoid" id="A0A2R6RUP5"/>
<dbReference type="GO" id="GO:0008168">
    <property type="term" value="F:methyltransferase activity"/>
    <property type="evidence" value="ECO:0007669"/>
    <property type="project" value="UniProtKB-KW"/>
</dbReference>
<keyword evidence="1" id="KW-0489">Methyltransferase</keyword>
<dbReference type="InterPro" id="IPR029063">
    <property type="entry name" value="SAM-dependent_MTases_sf"/>
</dbReference>
<dbReference type="EMBL" id="NKQK01000003">
    <property type="protein sequence ID" value="PSS33731.1"/>
    <property type="molecule type" value="Genomic_DNA"/>
</dbReference>
<organism evidence="1 3">
    <name type="scientific">Actinidia chinensis var. chinensis</name>
    <name type="common">Chinese soft-hair kiwi</name>
    <dbReference type="NCBI Taxonomy" id="1590841"/>
    <lineage>
        <taxon>Eukaryota</taxon>
        <taxon>Viridiplantae</taxon>
        <taxon>Streptophyta</taxon>
        <taxon>Embryophyta</taxon>
        <taxon>Tracheophyta</taxon>
        <taxon>Spermatophyta</taxon>
        <taxon>Magnoliopsida</taxon>
        <taxon>eudicotyledons</taxon>
        <taxon>Gunneridae</taxon>
        <taxon>Pentapetalae</taxon>
        <taxon>asterids</taxon>
        <taxon>Ericales</taxon>
        <taxon>Actinidiaceae</taxon>
        <taxon>Actinidia</taxon>
    </lineage>
</organism>
<dbReference type="OrthoDB" id="411785at2759"/>
<dbReference type="GO" id="GO:0032259">
    <property type="term" value="P:methylation"/>
    <property type="evidence" value="ECO:0007669"/>
    <property type="project" value="UniProtKB-KW"/>
</dbReference>
<comment type="caution">
    <text evidence="1">The sequence shown here is derived from an EMBL/GenBank/DDBJ whole genome shotgun (WGS) entry which is preliminary data.</text>
</comment>
<dbReference type="Gramene" id="PSS33732">
    <property type="protein sequence ID" value="PSS33732"/>
    <property type="gene ID" value="CEY00_Acc04132"/>
</dbReference>
<evidence type="ECO:0000313" key="1">
    <source>
        <dbReference type="EMBL" id="PSS33731.1"/>
    </source>
</evidence>
<evidence type="ECO:0000313" key="2">
    <source>
        <dbReference type="EMBL" id="PSS33732.1"/>
    </source>
</evidence>
<dbReference type="CDD" id="cd02440">
    <property type="entry name" value="AdoMet_MTases"/>
    <property type="match status" value="1"/>
</dbReference>
<keyword evidence="1" id="KW-0808">Transferase</keyword>
<accession>A0A2R6RUP5</accession>
<reference evidence="3" key="2">
    <citation type="journal article" date="2018" name="BMC Genomics">
        <title>A manually annotated Actinidia chinensis var. chinensis (kiwifruit) genome highlights the challenges associated with draft genomes and gene prediction in plants.</title>
        <authorList>
            <person name="Pilkington S.M."/>
            <person name="Crowhurst R."/>
            <person name="Hilario E."/>
            <person name="Nardozza S."/>
            <person name="Fraser L."/>
            <person name="Peng Y."/>
            <person name="Gunaseelan K."/>
            <person name="Simpson R."/>
            <person name="Tahir J."/>
            <person name="Deroles S.C."/>
            <person name="Templeton K."/>
            <person name="Luo Z."/>
            <person name="Davy M."/>
            <person name="Cheng C."/>
            <person name="McNeilage M."/>
            <person name="Scaglione D."/>
            <person name="Liu Y."/>
            <person name="Zhang Q."/>
            <person name="Datson P."/>
            <person name="De Silva N."/>
            <person name="Gardiner S.E."/>
            <person name="Bassett H."/>
            <person name="Chagne D."/>
            <person name="McCallum J."/>
            <person name="Dzierzon H."/>
            <person name="Deng C."/>
            <person name="Wang Y.Y."/>
            <person name="Barron L."/>
            <person name="Manako K."/>
            <person name="Bowen J."/>
            <person name="Foster T.M."/>
            <person name="Erridge Z.A."/>
            <person name="Tiffin H."/>
            <person name="Waite C.N."/>
            <person name="Davies K.M."/>
            <person name="Grierson E.P."/>
            <person name="Laing W.A."/>
            <person name="Kirk R."/>
            <person name="Chen X."/>
            <person name="Wood M."/>
            <person name="Montefiori M."/>
            <person name="Brummell D.A."/>
            <person name="Schwinn K.E."/>
            <person name="Catanach A."/>
            <person name="Fullerton C."/>
            <person name="Li D."/>
            <person name="Meiyalaghan S."/>
            <person name="Nieuwenhuizen N."/>
            <person name="Read N."/>
            <person name="Prakash R."/>
            <person name="Hunter D."/>
            <person name="Zhang H."/>
            <person name="McKenzie M."/>
            <person name="Knabel M."/>
            <person name="Harris A."/>
            <person name="Allan A.C."/>
            <person name="Gleave A."/>
            <person name="Chen A."/>
            <person name="Janssen B.J."/>
            <person name="Plunkett B."/>
            <person name="Ampomah-Dwamena C."/>
            <person name="Voogd C."/>
            <person name="Leif D."/>
            <person name="Lafferty D."/>
            <person name="Souleyre E.J.F."/>
            <person name="Varkonyi-Gasic E."/>
            <person name="Gambi F."/>
            <person name="Hanley J."/>
            <person name="Yao J.L."/>
            <person name="Cheung J."/>
            <person name="David K.M."/>
            <person name="Warren B."/>
            <person name="Marsh K."/>
            <person name="Snowden K.C."/>
            <person name="Lin-Wang K."/>
            <person name="Brian L."/>
            <person name="Martinez-Sanchez M."/>
            <person name="Wang M."/>
            <person name="Ileperuma N."/>
            <person name="Macnee N."/>
            <person name="Campin R."/>
            <person name="McAtee P."/>
            <person name="Drummond R.S.M."/>
            <person name="Espley R.V."/>
            <person name="Ireland H.S."/>
            <person name="Wu R."/>
            <person name="Atkinson R.G."/>
            <person name="Karunairetnam S."/>
            <person name="Bulley S."/>
            <person name="Chunkath S."/>
            <person name="Hanley Z."/>
            <person name="Storey R."/>
            <person name="Thrimawithana A.H."/>
            <person name="Thomson S."/>
            <person name="David C."/>
            <person name="Testolin R."/>
            <person name="Huang H."/>
            <person name="Hellens R.P."/>
            <person name="Schaffer R.J."/>
        </authorList>
    </citation>
    <scope>NUCLEOTIDE SEQUENCE [LARGE SCALE GENOMIC DNA]</scope>
    <source>
        <strain evidence="3">cv. Red5</strain>
    </source>
</reference>
<dbReference type="FunCoup" id="A0A2R6RUP5">
    <property type="interactions" value="2"/>
</dbReference>
<dbReference type="EMBL" id="NKQK01000003">
    <property type="protein sequence ID" value="PSS33732.1"/>
    <property type="molecule type" value="Genomic_DNA"/>
</dbReference>